<dbReference type="Pfam" id="PF01408">
    <property type="entry name" value="GFO_IDH_MocA"/>
    <property type="match status" value="1"/>
</dbReference>
<dbReference type="InterPro" id="IPR050984">
    <property type="entry name" value="Gfo/Idh/MocA_domain"/>
</dbReference>
<name>A0ABN1VHM6_9MICO</name>
<protein>
    <submittedName>
        <fullName evidence="6">Gfo/Idh/MocA family oxidoreductase</fullName>
    </submittedName>
</protein>
<evidence type="ECO:0000313" key="7">
    <source>
        <dbReference type="Proteomes" id="UP001500943"/>
    </source>
</evidence>
<dbReference type="SUPFAM" id="SSF51735">
    <property type="entry name" value="NAD(P)-binding Rossmann-fold domains"/>
    <property type="match status" value="1"/>
</dbReference>
<comment type="caution">
    <text evidence="6">The sequence shown here is derived from an EMBL/GenBank/DDBJ whole genome shotgun (WGS) entry which is preliminary data.</text>
</comment>
<proteinExistence type="inferred from homology"/>
<evidence type="ECO:0000256" key="1">
    <source>
        <dbReference type="ARBA" id="ARBA00010928"/>
    </source>
</evidence>
<evidence type="ECO:0000259" key="5">
    <source>
        <dbReference type="Pfam" id="PF22725"/>
    </source>
</evidence>
<evidence type="ECO:0000256" key="2">
    <source>
        <dbReference type="ARBA" id="ARBA00023002"/>
    </source>
</evidence>
<dbReference type="Gene3D" id="3.30.360.10">
    <property type="entry name" value="Dihydrodipicolinate Reductase, domain 2"/>
    <property type="match status" value="1"/>
</dbReference>
<dbReference type="EMBL" id="BAAAKW010000017">
    <property type="protein sequence ID" value="GAA1211832.1"/>
    <property type="molecule type" value="Genomic_DNA"/>
</dbReference>
<organism evidence="6 7">
    <name type="scientific">Rhodoglobus aureus</name>
    <dbReference type="NCBI Taxonomy" id="191497"/>
    <lineage>
        <taxon>Bacteria</taxon>
        <taxon>Bacillati</taxon>
        <taxon>Actinomycetota</taxon>
        <taxon>Actinomycetes</taxon>
        <taxon>Micrococcales</taxon>
        <taxon>Microbacteriaceae</taxon>
        <taxon>Rhodoglobus</taxon>
    </lineage>
</organism>
<reference evidence="6 7" key="1">
    <citation type="journal article" date="2019" name="Int. J. Syst. Evol. Microbiol.">
        <title>The Global Catalogue of Microorganisms (GCM) 10K type strain sequencing project: providing services to taxonomists for standard genome sequencing and annotation.</title>
        <authorList>
            <consortium name="The Broad Institute Genomics Platform"/>
            <consortium name="The Broad Institute Genome Sequencing Center for Infectious Disease"/>
            <person name="Wu L."/>
            <person name="Ma J."/>
        </authorList>
    </citation>
    <scope>NUCLEOTIDE SEQUENCE [LARGE SCALE GENOMIC DNA]</scope>
    <source>
        <strain evidence="6 7">JCM 12762</strain>
    </source>
</reference>
<comment type="similarity">
    <text evidence="1">Belongs to the Gfo/Idh/MocA family.</text>
</comment>
<evidence type="ECO:0000256" key="3">
    <source>
        <dbReference type="ARBA" id="ARBA00023027"/>
    </source>
</evidence>
<dbReference type="Gene3D" id="3.40.50.720">
    <property type="entry name" value="NAD(P)-binding Rossmann-like Domain"/>
    <property type="match status" value="1"/>
</dbReference>
<evidence type="ECO:0000313" key="6">
    <source>
        <dbReference type="EMBL" id="GAA1211832.1"/>
    </source>
</evidence>
<gene>
    <name evidence="6" type="ORF">GCM10009655_08830</name>
</gene>
<dbReference type="InterPro" id="IPR055170">
    <property type="entry name" value="GFO_IDH_MocA-like_dom"/>
</dbReference>
<keyword evidence="2" id="KW-0560">Oxidoreductase</keyword>
<dbReference type="PANTHER" id="PTHR22604:SF105">
    <property type="entry name" value="TRANS-1,2-DIHYDROBENZENE-1,2-DIOL DEHYDROGENASE"/>
    <property type="match status" value="1"/>
</dbReference>
<dbReference type="InterPro" id="IPR036291">
    <property type="entry name" value="NAD(P)-bd_dom_sf"/>
</dbReference>
<feature type="domain" description="GFO/IDH/MocA-like oxidoreductase" evidence="5">
    <location>
        <begin position="147"/>
        <end position="259"/>
    </location>
</feature>
<keyword evidence="7" id="KW-1185">Reference proteome</keyword>
<feature type="domain" description="Gfo/Idh/MocA-like oxidoreductase N-terminal" evidence="4">
    <location>
        <begin position="18"/>
        <end position="133"/>
    </location>
</feature>
<dbReference type="SUPFAM" id="SSF55347">
    <property type="entry name" value="Glyceraldehyde-3-phosphate dehydrogenase-like, C-terminal domain"/>
    <property type="match status" value="1"/>
</dbReference>
<accession>A0ABN1VHM6</accession>
<keyword evidence="3" id="KW-0520">NAD</keyword>
<dbReference type="InterPro" id="IPR000683">
    <property type="entry name" value="Gfo/Idh/MocA-like_OxRdtase_N"/>
</dbReference>
<dbReference type="PANTHER" id="PTHR22604">
    <property type="entry name" value="OXIDOREDUCTASES"/>
    <property type="match status" value="1"/>
</dbReference>
<dbReference type="Pfam" id="PF22725">
    <property type="entry name" value="GFO_IDH_MocA_C3"/>
    <property type="match status" value="1"/>
</dbReference>
<dbReference type="RefSeq" id="WP_343923546.1">
    <property type="nucleotide sequence ID" value="NZ_BAAAKW010000017.1"/>
</dbReference>
<sequence length="337" mass="35509">MILPEPTAAPLRGGPTLRWGVLAPGGIATDWVAAMHANTDQRVVAVASRSAERAAKFAQKNGVKRSYGSYEQLVADPEVDIVYIAAPNIFHRPLALLSIAAGKHVLIEKPLGIDAADAQLIVDAARAAGVFAMEAMWTRFLPQTTMISQLLADGELGDVKMVTADFGANFGAPNGQPVFDPAMAGGSLRDIGIYPVWFSRFVLGAPTSAVATGRMLDTGVDGQAAMILGHAAGAQAVLHTTMLADTPTEARISGTRARVEVRTPFYAPNGFAFVRDDERTEFTDGTGLRGREGLAFQATAIAQHIAGGRTEAPEHPLDVSVAILETLDSLRAQVEAG</sequence>
<evidence type="ECO:0000259" key="4">
    <source>
        <dbReference type="Pfam" id="PF01408"/>
    </source>
</evidence>
<dbReference type="Proteomes" id="UP001500943">
    <property type="component" value="Unassembled WGS sequence"/>
</dbReference>